<dbReference type="PANTHER" id="PTHR20921">
    <property type="entry name" value="TRANSMEMBRANE PROTEIN 222"/>
    <property type="match status" value="1"/>
</dbReference>
<dbReference type="PANTHER" id="PTHR20921:SF0">
    <property type="entry name" value="TRANSMEMBRANE PROTEIN 222"/>
    <property type="match status" value="1"/>
</dbReference>
<evidence type="ECO:0000313" key="3">
    <source>
        <dbReference type="Proteomes" id="UP000694405"/>
    </source>
</evidence>
<dbReference type="AlphaFoldDB" id="A0A8V5HGD3"/>
<reference evidence="2" key="1">
    <citation type="submission" date="2020-03" db="EMBL/GenBank/DDBJ databases">
        <title>Melopsittacus undulatus (budgerigar) genome, bMelUnd1, maternal haplotype with Z.</title>
        <authorList>
            <person name="Gedman G."/>
            <person name="Mountcastle J."/>
            <person name="Haase B."/>
            <person name="Formenti G."/>
            <person name="Wright T."/>
            <person name="Apodaca J."/>
            <person name="Pelan S."/>
            <person name="Chow W."/>
            <person name="Rhie A."/>
            <person name="Howe K."/>
            <person name="Fedrigo O."/>
            <person name="Jarvis E.D."/>
        </authorList>
    </citation>
    <scope>NUCLEOTIDE SEQUENCE [LARGE SCALE GENOMIC DNA]</scope>
</reference>
<feature type="compositionally biased region" description="Gly residues" evidence="1">
    <location>
        <begin position="79"/>
        <end position="91"/>
    </location>
</feature>
<evidence type="ECO:0000256" key="1">
    <source>
        <dbReference type="SAM" id="MobiDB-lite"/>
    </source>
</evidence>
<reference evidence="2" key="3">
    <citation type="submission" date="2025-09" db="UniProtKB">
        <authorList>
            <consortium name="Ensembl"/>
        </authorList>
    </citation>
    <scope>IDENTIFICATION</scope>
</reference>
<dbReference type="InterPro" id="IPR008496">
    <property type="entry name" value="TMEM222/RTE1"/>
</dbReference>
<dbReference type="Proteomes" id="UP000694405">
    <property type="component" value="Chromosome 14"/>
</dbReference>
<gene>
    <name evidence="2" type="primary">LOC101870251</name>
</gene>
<feature type="region of interest" description="Disordered" evidence="1">
    <location>
        <begin position="1"/>
        <end position="95"/>
    </location>
</feature>
<organism evidence="2 3">
    <name type="scientific">Melopsittacus undulatus</name>
    <name type="common">Budgerigar</name>
    <name type="synonym">Psittacus undulatus</name>
    <dbReference type="NCBI Taxonomy" id="13146"/>
    <lineage>
        <taxon>Eukaryota</taxon>
        <taxon>Metazoa</taxon>
        <taxon>Chordata</taxon>
        <taxon>Craniata</taxon>
        <taxon>Vertebrata</taxon>
        <taxon>Euteleostomi</taxon>
        <taxon>Archelosauria</taxon>
        <taxon>Archosauria</taxon>
        <taxon>Dinosauria</taxon>
        <taxon>Saurischia</taxon>
        <taxon>Theropoda</taxon>
        <taxon>Coelurosauria</taxon>
        <taxon>Aves</taxon>
        <taxon>Neognathae</taxon>
        <taxon>Neoaves</taxon>
        <taxon>Telluraves</taxon>
        <taxon>Australaves</taxon>
        <taxon>Psittaciformes</taxon>
        <taxon>Psittaculidae</taxon>
        <taxon>Melopsittacus</taxon>
    </lineage>
</organism>
<proteinExistence type="predicted"/>
<evidence type="ECO:0000313" key="2">
    <source>
        <dbReference type="Ensembl" id="ENSMUNP00000028180.1"/>
    </source>
</evidence>
<dbReference type="Pfam" id="PF05608">
    <property type="entry name" value="RTE1"/>
    <property type="match status" value="1"/>
</dbReference>
<dbReference type="Ensembl" id="ENSMUNT00000034262.1">
    <property type="protein sequence ID" value="ENSMUNP00000028180.1"/>
    <property type="gene ID" value="ENSMUNG00000021947.1"/>
</dbReference>
<keyword evidence="3" id="KW-1185">Reference proteome</keyword>
<protein>
    <submittedName>
        <fullName evidence="2">Uncharacterized protein</fullName>
    </submittedName>
</protein>
<sequence>MLRTPAPSEVPQQQRDRISSCCSRSPGSGSVSVGVTPAPTPAPCARPTGNTGGGVPGPALPGSGRARSERRPQEVTAPGGQGRAGHGGSGGQDEAVVRRGRGRAGGGARPLPVLRGVDPDPCPHMAIPNHRPHGDLHIHWSHSGLCGAILCVRRQHGIWEASEVLETGSQQSVLHWFQCLGHGCSRCLRGVQAPDGEALVMLCMEGSLKSRVPNAVPLSVFQHNLCCDNCHSHVALALNLMRYDNSTSWNMVKLCFFSLLYGKYVR</sequence>
<name>A0A8V5HGD3_MELUD</name>
<reference evidence="2" key="2">
    <citation type="submission" date="2025-08" db="UniProtKB">
        <authorList>
            <consortium name="Ensembl"/>
        </authorList>
    </citation>
    <scope>IDENTIFICATION</scope>
</reference>
<feature type="compositionally biased region" description="Low complexity" evidence="1">
    <location>
        <begin position="19"/>
        <end position="37"/>
    </location>
</feature>
<accession>A0A8V5HGD3</accession>